<organism evidence="13 14">
    <name type="scientific">Choanephora cucurbitarum</name>
    <dbReference type="NCBI Taxonomy" id="101091"/>
    <lineage>
        <taxon>Eukaryota</taxon>
        <taxon>Fungi</taxon>
        <taxon>Fungi incertae sedis</taxon>
        <taxon>Mucoromycota</taxon>
        <taxon>Mucoromycotina</taxon>
        <taxon>Mucoromycetes</taxon>
        <taxon>Mucorales</taxon>
        <taxon>Mucorineae</taxon>
        <taxon>Choanephoraceae</taxon>
        <taxon>Choanephoroideae</taxon>
        <taxon>Choanephora</taxon>
    </lineage>
</organism>
<dbReference type="GO" id="GO:0006896">
    <property type="term" value="P:Golgi to vacuole transport"/>
    <property type="evidence" value="ECO:0007669"/>
    <property type="project" value="TreeGrafter"/>
</dbReference>
<dbReference type="STRING" id="101091.A0A1C7N5Q5"/>
<feature type="region of interest" description="Disordered" evidence="10">
    <location>
        <begin position="844"/>
        <end position="908"/>
    </location>
</feature>
<dbReference type="InterPro" id="IPR058898">
    <property type="entry name" value="Mu_AP3"/>
</dbReference>
<gene>
    <name evidence="13" type="primary">Ap3d1</name>
    <name evidence="13" type="ORF">A0J61_07479</name>
</gene>
<evidence type="ECO:0000256" key="4">
    <source>
        <dbReference type="ARBA" id="ARBA00022448"/>
    </source>
</evidence>
<dbReference type="InterPro" id="IPR016024">
    <property type="entry name" value="ARM-type_fold"/>
</dbReference>
<proteinExistence type="inferred from homology"/>
<dbReference type="EMBL" id="LUGH01000506">
    <property type="protein sequence ID" value="OBZ84472.1"/>
    <property type="molecule type" value="Genomic_DNA"/>
</dbReference>
<keyword evidence="5" id="KW-0677">Repeat</keyword>
<dbReference type="InterPro" id="IPR017105">
    <property type="entry name" value="AP3_complex_dsu"/>
</dbReference>
<dbReference type="PANTHER" id="PTHR22781">
    <property type="entry name" value="DELTA ADAPTIN-RELATED"/>
    <property type="match status" value="1"/>
</dbReference>
<name>A0A1C7N5Q5_9FUNG</name>
<dbReference type="SUPFAM" id="SSF48371">
    <property type="entry name" value="ARM repeat"/>
    <property type="match status" value="1"/>
</dbReference>
<evidence type="ECO:0000256" key="2">
    <source>
        <dbReference type="ARBA" id="ARBA00006613"/>
    </source>
</evidence>
<feature type="compositionally biased region" description="Basic residues" evidence="10">
    <location>
        <begin position="660"/>
        <end position="674"/>
    </location>
</feature>
<evidence type="ECO:0000256" key="3">
    <source>
        <dbReference type="ARBA" id="ARBA00015717"/>
    </source>
</evidence>
<keyword evidence="4" id="KW-0813">Transport</keyword>
<evidence type="ECO:0000256" key="5">
    <source>
        <dbReference type="ARBA" id="ARBA00022737"/>
    </source>
</evidence>
<dbReference type="Gene3D" id="1.25.10.10">
    <property type="entry name" value="Leucine-rich Repeat Variant"/>
    <property type="match status" value="1"/>
</dbReference>
<keyword evidence="7" id="KW-0472">Membrane</keyword>
<dbReference type="Proteomes" id="UP000093000">
    <property type="component" value="Unassembled WGS sequence"/>
</dbReference>
<feature type="compositionally biased region" description="Basic and acidic residues" evidence="10">
    <location>
        <begin position="783"/>
        <end position="793"/>
    </location>
</feature>
<sequence>MFEKSLTDLIRGIRANKKNEQKYITACLQEIRNEVKSNDLDIKSNAVAKLAYLHMLGYDMSWASFHMVEVMSSAKFIHKRTGYLAATLSFQQDTDVLMLTTNLIKKDLASPNVVDMGTALNGLSHIVTPDLARDLSPDLVSMLNHSRPYIRKKVVLVLYKIFLKYPEALRLSFARLKEKLEDPDPSVVSAAVSVICELARKNPKNYLSLAPQLFKLLTTSSNNWMLIKIIKLFASLTPLEPRLIKKLLPPLTSLIQTTPAMSLLYECIYTVITGGFLEAAGDAGNALAATCTNKLRRFLEDPDQNLKYVGLLAMGRLLSTHPKLVAEHKDIILECIDDEDISIRLRALDLVVGMVNRKNIVDIVKRLITHIMPQNDSLEPESLHHSSTIFDPAYRTDIINRIIFMCSQNRYHFINDFEWYLSVLVDITYAAGVNVGEILTDQLMDVSVRVKSVREYAVKQMYHLLQDKQFLETAKKRDANIEVLSAAAWICGEYCNYLEDIPSTLECMLLPQVAKLSTKVQTIYVHSVIKIFAYWTTELIPQWNAELQHEFLKVTQVMHDKMTMFVHSSDLEVQERALDVKSLFALVLNAVENTEDQVPSILEGLPELFFIYELNPVAPKAQTKVPVPEGLDLDAWINKPLPDLIQDLDSDETEEPKHLSAQKKHKKKKSGKSSRKYEASEDEEEKEKRRIARREARKNDPYYIGEDKHRKLLELDDSDIDSIPVVELSVDDIKKSVEAKKASKRSAKKPAVRPVYAEEEMPEDAVASDEEPTTEKRKKNKKKSEVYAKKSAHDIFANNEESGLNSVDLNTPLGEDENFQAPQTYLSPEELRLKEEARYRAERKELKALQKKNKEAVESKKKSSKSSSVDPTQPEKKKKKKKSSSSNKKSAKQKQEEEEQKLAEEDLTLNTEQVKEAIGYEESHFKPIQVFSDDHISLVATMKLLDSKEDLPVIAIHFTMENKNEETMLPSAHMEFAQSFDLTSVENTDTNIASATEHFELQAKEKVESEAHFKLNSNARKDICLRGDLFYDIDGSSALQQFDFEVPVPTSLLLTHDPDMDPNTFASMLAERGSEFEYHEHVTIDIPLPKEEESMQEAIVRAFEVITRTSGLAVVEVIAGAASLYGKSVQGDQVAGLLKCNIQPEQALASLDIDLKSTEEGLLEGLVHELKQIQMV</sequence>
<feature type="region of interest" description="Disordered" evidence="10">
    <location>
        <begin position="737"/>
        <end position="832"/>
    </location>
</feature>
<dbReference type="GO" id="GO:0030123">
    <property type="term" value="C:AP-3 adaptor complex"/>
    <property type="evidence" value="ECO:0007669"/>
    <property type="project" value="InterPro"/>
</dbReference>
<evidence type="ECO:0000256" key="6">
    <source>
        <dbReference type="ARBA" id="ARBA00022927"/>
    </source>
</evidence>
<comment type="subcellular location">
    <subcellularLocation>
        <location evidence="1">Cytoplasmic vesicle</location>
        <location evidence="1">Clathrin-coated vesicle membrane</location>
        <topology evidence="1">Peripheral membrane protein</topology>
        <orientation evidence="1">Cytoplasmic side</orientation>
    </subcellularLocation>
</comment>
<dbReference type="FunFam" id="1.25.10.10:FF:000251">
    <property type="entry name" value="AP-3 complex subunit delta"/>
    <property type="match status" value="1"/>
</dbReference>
<evidence type="ECO:0000313" key="14">
    <source>
        <dbReference type="Proteomes" id="UP000093000"/>
    </source>
</evidence>
<dbReference type="FunCoup" id="A0A1C7N5Q5">
    <property type="interactions" value="408"/>
</dbReference>
<comment type="similarity">
    <text evidence="2">Belongs to the adaptor complexes large subunit family.</text>
</comment>
<dbReference type="PANTHER" id="PTHR22781:SF12">
    <property type="entry name" value="AP-3 COMPLEX SUBUNIT DELTA-1"/>
    <property type="match status" value="1"/>
</dbReference>
<evidence type="ECO:0000259" key="11">
    <source>
        <dbReference type="Pfam" id="PF01602"/>
    </source>
</evidence>
<feature type="region of interest" description="Disordered" evidence="10">
    <location>
        <begin position="651"/>
        <end position="693"/>
    </location>
</feature>
<evidence type="ECO:0000259" key="12">
    <source>
        <dbReference type="Pfam" id="PF26171"/>
    </source>
</evidence>
<dbReference type="OrthoDB" id="10264595at2759"/>
<feature type="domain" description="Clathrin/coatomer adaptor adaptin-like N-terminal" evidence="11">
    <location>
        <begin position="20"/>
        <end position="584"/>
    </location>
</feature>
<evidence type="ECO:0000313" key="13">
    <source>
        <dbReference type="EMBL" id="OBZ84472.1"/>
    </source>
</evidence>
<evidence type="ECO:0000256" key="9">
    <source>
        <dbReference type="ARBA" id="ARBA00083145"/>
    </source>
</evidence>
<keyword evidence="6" id="KW-0653">Protein transport</keyword>
<protein>
    <recommendedName>
        <fullName evidence="3">AP-3 complex subunit delta</fullName>
    </recommendedName>
    <alternativeName>
        <fullName evidence="9">Adaptor-related protein complex 3 subunit delta</fullName>
    </alternativeName>
    <alternativeName>
        <fullName evidence="8">Delta-adaptin 3</fullName>
    </alternativeName>
</protein>
<comment type="caution">
    <text evidence="13">The sequence shown here is derived from an EMBL/GenBank/DDBJ whole genome shotgun (WGS) entry which is preliminary data.</text>
</comment>
<dbReference type="InterPro" id="IPR011989">
    <property type="entry name" value="ARM-like"/>
</dbReference>
<dbReference type="Pfam" id="PF26171">
    <property type="entry name" value="Mu_AP3"/>
    <property type="match status" value="1"/>
</dbReference>
<dbReference type="GO" id="GO:0006623">
    <property type="term" value="P:protein targeting to vacuole"/>
    <property type="evidence" value="ECO:0007669"/>
    <property type="project" value="TreeGrafter"/>
</dbReference>
<feature type="compositionally biased region" description="Basic residues" evidence="10">
    <location>
        <begin position="742"/>
        <end position="751"/>
    </location>
</feature>
<dbReference type="AlphaFoldDB" id="A0A1C7N5Q5"/>
<dbReference type="Pfam" id="PF01602">
    <property type="entry name" value="Adaptin_N"/>
    <property type="match status" value="1"/>
</dbReference>
<dbReference type="GO" id="GO:0030665">
    <property type="term" value="C:clathrin-coated vesicle membrane"/>
    <property type="evidence" value="ECO:0007669"/>
    <property type="project" value="UniProtKB-SubCell"/>
</dbReference>
<feature type="compositionally biased region" description="Acidic residues" evidence="10">
    <location>
        <begin position="757"/>
        <end position="772"/>
    </location>
</feature>
<feature type="domain" description="AP-3 complex subunit delta Mu C-terminal" evidence="12">
    <location>
        <begin position="1099"/>
        <end position="1173"/>
    </location>
</feature>
<feature type="compositionally biased region" description="Basic and acidic residues" evidence="10">
    <location>
        <begin position="844"/>
        <end position="861"/>
    </location>
</feature>
<evidence type="ECO:0000256" key="8">
    <source>
        <dbReference type="ARBA" id="ARBA00076742"/>
    </source>
</evidence>
<dbReference type="InParanoid" id="A0A1C7N5Q5"/>
<dbReference type="InterPro" id="IPR002553">
    <property type="entry name" value="Clathrin/coatomer_adapt-like_N"/>
</dbReference>
<feature type="compositionally biased region" description="Polar residues" evidence="10">
    <location>
        <begin position="799"/>
        <end position="809"/>
    </location>
</feature>
<evidence type="ECO:0000256" key="1">
    <source>
        <dbReference type="ARBA" id="ARBA00004145"/>
    </source>
</evidence>
<accession>A0A1C7N5Q5</accession>
<evidence type="ECO:0000256" key="7">
    <source>
        <dbReference type="ARBA" id="ARBA00023136"/>
    </source>
</evidence>
<dbReference type="GO" id="GO:0010008">
    <property type="term" value="C:endosome membrane"/>
    <property type="evidence" value="ECO:0007669"/>
    <property type="project" value="TreeGrafter"/>
</dbReference>
<evidence type="ECO:0000256" key="10">
    <source>
        <dbReference type="SAM" id="MobiDB-lite"/>
    </source>
</evidence>
<keyword evidence="14" id="KW-1185">Reference proteome</keyword>
<reference evidence="13 14" key="1">
    <citation type="submission" date="2016-03" db="EMBL/GenBank/DDBJ databases">
        <title>Choanephora cucurbitarum.</title>
        <authorList>
            <person name="Min B."/>
            <person name="Park H."/>
            <person name="Park J.-H."/>
            <person name="Shin H.-D."/>
            <person name="Choi I.-G."/>
        </authorList>
    </citation>
    <scope>NUCLEOTIDE SEQUENCE [LARGE SCALE GENOMIC DNA]</scope>
    <source>
        <strain evidence="13 14">KUS-F28377</strain>
    </source>
</reference>